<keyword evidence="1" id="KW-0479">Metal-binding</keyword>
<reference evidence="8" key="1">
    <citation type="submission" date="2024-04" db="UniProtKB">
        <authorList>
            <consortium name="EnsemblMetazoa"/>
        </authorList>
    </citation>
    <scope>IDENTIFICATION</scope>
    <source>
        <strain evidence="8">EBRO</strain>
    </source>
</reference>
<evidence type="ECO:0000256" key="1">
    <source>
        <dbReference type="ARBA" id="ARBA00022723"/>
    </source>
</evidence>
<feature type="region of interest" description="Disordered" evidence="5">
    <location>
        <begin position="812"/>
        <end position="834"/>
    </location>
</feature>
<dbReference type="GO" id="GO:0008270">
    <property type="term" value="F:zinc ion binding"/>
    <property type="evidence" value="ECO:0007669"/>
    <property type="project" value="UniProtKB-KW"/>
</dbReference>
<organism evidence="8 9">
    <name type="scientific">Anopheles atroparvus</name>
    <name type="common">European mosquito</name>
    <dbReference type="NCBI Taxonomy" id="41427"/>
    <lineage>
        <taxon>Eukaryota</taxon>
        <taxon>Metazoa</taxon>
        <taxon>Ecdysozoa</taxon>
        <taxon>Arthropoda</taxon>
        <taxon>Hexapoda</taxon>
        <taxon>Insecta</taxon>
        <taxon>Pterygota</taxon>
        <taxon>Neoptera</taxon>
        <taxon>Endopterygota</taxon>
        <taxon>Diptera</taxon>
        <taxon>Nematocera</taxon>
        <taxon>Culicoidea</taxon>
        <taxon>Culicidae</taxon>
        <taxon>Anophelinae</taxon>
        <taxon>Anopheles</taxon>
    </lineage>
</organism>
<evidence type="ECO:0000313" key="9">
    <source>
        <dbReference type="Proteomes" id="UP000075880"/>
    </source>
</evidence>
<evidence type="ECO:0000259" key="7">
    <source>
        <dbReference type="PROSITE" id="PS50808"/>
    </source>
</evidence>
<dbReference type="SMART" id="SM00614">
    <property type="entry name" value="ZnF_BED"/>
    <property type="match status" value="1"/>
</dbReference>
<dbReference type="SMART" id="SM00355">
    <property type="entry name" value="ZnF_C2H2"/>
    <property type="match status" value="10"/>
</dbReference>
<evidence type="ECO:0000259" key="6">
    <source>
        <dbReference type="PROSITE" id="PS50157"/>
    </source>
</evidence>
<evidence type="ECO:0000313" key="8">
    <source>
        <dbReference type="EnsemblMetazoa" id="ENSAATROPP012943"/>
    </source>
</evidence>
<name>A0AAG5DQN4_ANOAO</name>
<dbReference type="Proteomes" id="UP000075880">
    <property type="component" value="Unassembled WGS sequence"/>
</dbReference>
<keyword evidence="2 4" id="KW-0863">Zinc-finger</keyword>
<sequence>MAELTSEVWQHFTKSYDGATCRYCSVVMAYPGGSTSNLKRHLNRRHPTVPPPTSNNVSCAFGRNAPPSYEISKRTQDTNTTLKPWTHETSTKSNQCRLQMLRKKALIDLFKCMETSCAFTTNDGMEMEHHLLGHDPPKEVESCTLSCAYCTTATTTPRALVNHIRENHGQCRFQCLFCFYRALEAGNVLYHQHYHHSAVQNVTSTIVELPSTERQPKTDYLIGMCTSFQSNHELLTCTVCHTTHASISLFKEHVYQHRESAIKCPICSIQILKEDALDHLNHHRTCFRKCLYCKTTCKSKLLMYRHLSDCHLNKAMFYALKMQRFDKPYDIFVLENLGFDVPPSRILLATYVTGGVLLTPKLTPDTFKKTRNKHTVVKRVEQTDLPKIVKVQGGIVFSEDGSILQATDSVQTQSSEPDKVISETRDVGNAVSTPSIRLHASDRADSIYSPISSNLPKTVTASVDTETDAVETQPPVNADKNMAEAVAKSNIVKPIMVEVNNLKKSATSKTNVIVAGLPKKATLSTVTSVRVVPTSKVRTAALEYSDTGAVSIAANNVANVVSPSVNIASVATHSDRAPNLDIQPPLVCNSDSDNTGKVISTKNFINTQHFESMIKTNSQVVLNRSKIVVKNFNSLSASTATGPSIGATIPSVTRNTDCAVSVSVVGADASELKHGAASIIVKETNTDSARNSAEGSGTMRTKHIDINVKDFRSKTSVSLPVPNGNRNPSVSRTCVKLTRLEDGSLVLKFPSKSNPTTKPPGNADMARIVSKSDVVQPVISGGNKVKPFATLVPVADFTKKMPPTTHNAFVHARSASIRHSKDEQKKTDDTAGCEISPTQTIESNQTISKKQTTSASAIGLRKLSVLPEFACQSSNASILKPAQTSTKPTSSATQIKGNVVKIDMVLKDLPTWNRYGIDLNSLELKNLLSHWPFLADRIDIFYRSLKWAVSRNKIKEVDCFVCGVKDCHNCFQTISSLKAHMVKNHFVLKTAAIACKHCDCLLCGIDAYVTHVNMHIMCRFVCFMCNHNHFLLNKMVDHMKKEHKCKVAMLSFVHPQHVNPLKDLIILM</sequence>
<accession>A0AAG5DQN4</accession>
<protein>
    <recommendedName>
        <fullName evidence="10">BED-type domain-containing protein</fullName>
    </recommendedName>
</protein>
<keyword evidence="3" id="KW-0862">Zinc</keyword>
<feature type="domain" description="C2H2-type" evidence="6">
    <location>
        <begin position="960"/>
        <end position="990"/>
    </location>
</feature>
<evidence type="ECO:0000256" key="4">
    <source>
        <dbReference type="PROSITE-ProRule" id="PRU00042"/>
    </source>
</evidence>
<dbReference type="AlphaFoldDB" id="A0AAG5DQN4"/>
<proteinExistence type="predicted"/>
<feature type="compositionally biased region" description="Basic and acidic residues" evidence="5">
    <location>
        <begin position="819"/>
        <end position="829"/>
    </location>
</feature>
<dbReference type="PROSITE" id="PS50157">
    <property type="entry name" value="ZINC_FINGER_C2H2_2"/>
    <property type="match status" value="1"/>
</dbReference>
<dbReference type="InterPro" id="IPR013087">
    <property type="entry name" value="Znf_C2H2_type"/>
</dbReference>
<evidence type="ECO:0000256" key="5">
    <source>
        <dbReference type="SAM" id="MobiDB-lite"/>
    </source>
</evidence>
<evidence type="ECO:0008006" key="10">
    <source>
        <dbReference type="Google" id="ProtNLM"/>
    </source>
</evidence>
<dbReference type="InterPro" id="IPR036236">
    <property type="entry name" value="Znf_C2H2_sf"/>
</dbReference>
<dbReference type="SUPFAM" id="SSF57667">
    <property type="entry name" value="beta-beta-alpha zinc fingers"/>
    <property type="match status" value="1"/>
</dbReference>
<keyword evidence="9" id="KW-1185">Reference proteome</keyword>
<dbReference type="EnsemblMetazoa" id="ENSAATROPT014199">
    <property type="protein sequence ID" value="ENSAATROPP012943"/>
    <property type="gene ID" value="ENSAATROPG011517"/>
</dbReference>
<evidence type="ECO:0000256" key="3">
    <source>
        <dbReference type="ARBA" id="ARBA00022833"/>
    </source>
</evidence>
<evidence type="ECO:0000256" key="2">
    <source>
        <dbReference type="ARBA" id="ARBA00022771"/>
    </source>
</evidence>
<dbReference type="Pfam" id="PF02892">
    <property type="entry name" value="zf-BED"/>
    <property type="match status" value="1"/>
</dbReference>
<dbReference type="GO" id="GO:0003677">
    <property type="term" value="F:DNA binding"/>
    <property type="evidence" value="ECO:0007669"/>
    <property type="project" value="InterPro"/>
</dbReference>
<dbReference type="InterPro" id="IPR003656">
    <property type="entry name" value="Znf_BED"/>
</dbReference>
<dbReference type="PROSITE" id="PS00028">
    <property type="entry name" value="ZINC_FINGER_C2H2_1"/>
    <property type="match status" value="1"/>
</dbReference>
<feature type="domain" description="BED-type" evidence="7">
    <location>
        <begin position="3"/>
        <end position="53"/>
    </location>
</feature>
<dbReference type="PROSITE" id="PS50808">
    <property type="entry name" value="ZF_BED"/>
    <property type="match status" value="1"/>
</dbReference>